<feature type="transmembrane region" description="Helical" evidence="7">
    <location>
        <begin position="155"/>
        <end position="171"/>
    </location>
</feature>
<organism evidence="9 10">
    <name type="scientific">Paenibacillus oryzae</name>
    <dbReference type="NCBI Taxonomy" id="1844972"/>
    <lineage>
        <taxon>Bacteria</taxon>
        <taxon>Bacillati</taxon>
        <taxon>Bacillota</taxon>
        <taxon>Bacilli</taxon>
        <taxon>Bacillales</taxon>
        <taxon>Paenibacillaceae</taxon>
        <taxon>Paenibacillus</taxon>
    </lineage>
</organism>
<comment type="subcellular location">
    <subcellularLocation>
        <location evidence="1">Cell membrane</location>
        <topology evidence="1">Multi-pass membrane protein</topology>
    </subcellularLocation>
</comment>
<keyword evidence="2" id="KW-1003">Cell membrane</keyword>
<evidence type="ECO:0000256" key="3">
    <source>
        <dbReference type="ARBA" id="ARBA00022692"/>
    </source>
</evidence>
<name>A0A1A5YMG2_9BACL</name>
<evidence type="ECO:0000256" key="5">
    <source>
        <dbReference type="ARBA" id="ARBA00023136"/>
    </source>
</evidence>
<dbReference type="EMBL" id="LYPA01000046">
    <property type="protein sequence ID" value="OBR66565.1"/>
    <property type="molecule type" value="Genomic_DNA"/>
</dbReference>
<feature type="domain" description="Threonine/serine exporter-like N-terminal" evidence="8">
    <location>
        <begin position="24"/>
        <end position="261"/>
    </location>
</feature>
<dbReference type="AlphaFoldDB" id="A0A1A5YMG2"/>
<evidence type="ECO:0000256" key="1">
    <source>
        <dbReference type="ARBA" id="ARBA00004651"/>
    </source>
</evidence>
<evidence type="ECO:0000256" key="2">
    <source>
        <dbReference type="ARBA" id="ARBA00022475"/>
    </source>
</evidence>
<keyword evidence="3 7" id="KW-0812">Transmembrane</keyword>
<keyword evidence="5 7" id="KW-0472">Membrane</keyword>
<dbReference type="InterPro" id="IPR050539">
    <property type="entry name" value="ThrE_Dicarb/AminoAcid_Exp"/>
</dbReference>
<protein>
    <recommendedName>
        <fullName evidence="8">Threonine/serine exporter-like N-terminal domain-containing protein</fullName>
    </recommendedName>
</protein>
<keyword evidence="10" id="KW-1185">Reference proteome</keyword>
<evidence type="ECO:0000313" key="9">
    <source>
        <dbReference type="EMBL" id="OBR66565.1"/>
    </source>
</evidence>
<dbReference type="STRING" id="1844972.A7K91_03225"/>
<proteinExistence type="inferred from homology"/>
<dbReference type="PANTHER" id="PTHR34390">
    <property type="entry name" value="UPF0442 PROTEIN YJJB-RELATED"/>
    <property type="match status" value="1"/>
</dbReference>
<evidence type="ECO:0000259" key="8">
    <source>
        <dbReference type="Pfam" id="PF06738"/>
    </source>
</evidence>
<comment type="caution">
    <text evidence="9">The sequence shown here is derived from an EMBL/GenBank/DDBJ whole genome shotgun (WGS) entry which is preliminary data.</text>
</comment>
<dbReference type="RefSeq" id="WP_068681864.1">
    <property type="nucleotide sequence ID" value="NZ_LYPA01000046.1"/>
</dbReference>
<dbReference type="GO" id="GO:0022857">
    <property type="term" value="F:transmembrane transporter activity"/>
    <property type="evidence" value="ECO:0007669"/>
    <property type="project" value="InterPro"/>
</dbReference>
<reference evidence="9 10" key="1">
    <citation type="submission" date="2016-05" db="EMBL/GenBank/DDBJ databases">
        <title>Paenibacillus oryzae. sp. nov., isolated from the rice root.</title>
        <authorList>
            <person name="Zhang J."/>
            <person name="Zhang X."/>
        </authorList>
    </citation>
    <scope>NUCLEOTIDE SEQUENCE [LARGE SCALE GENOMIC DNA]</scope>
    <source>
        <strain evidence="9 10">1DrF-4</strain>
    </source>
</reference>
<feature type="transmembrane region" description="Helical" evidence="7">
    <location>
        <begin position="183"/>
        <end position="202"/>
    </location>
</feature>
<dbReference type="Pfam" id="PF06738">
    <property type="entry name" value="ThrE"/>
    <property type="match status" value="1"/>
</dbReference>
<dbReference type="PANTHER" id="PTHR34390:SF2">
    <property type="entry name" value="SUCCINATE TRANSPORTER SUBUNIT YJJP-RELATED"/>
    <property type="match status" value="1"/>
</dbReference>
<gene>
    <name evidence="9" type="ORF">A7K91_03225</name>
</gene>
<evidence type="ECO:0000313" key="10">
    <source>
        <dbReference type="Proteomes" id="UP000092024"/>
    </source>
</evidence>
<evidence type="ECO:0000256" key="7">
    <source>
        <dbReference type="SAM" id="Phobius"/>
    </source>
</evidence>
<dbReference type="GO" id="GO:0005886">
    <property type="term" value="C:plasma membrane"/>
    <property type="evidence" value="ECO:0007669"/>
    <property type="project" value="UniProtKB-SubCell"/>
</dbReference>
<dbReference type="Proteomes" id="UP000092024">
    <property type="component" value="Unassembled WGS sequence"/>
</dbReference>
<sequence>MPSAPPSEKPGPEYGDRLHRITEVCLLAGKIILQNGGETQRVEDTMMRIAAAYGIERSHSFVMPTGIIFAIDSGSYTTRLVRMADRSTNLKKVSMVNHISRRIVRGELDAEEAGKLLQEIQDSPHEYPNTLKVLAATAASGCLLIMFGGVWQDCFPVGIIAGIGFTLYLLLSKYVQIRFFSEFVPSLVIGLLAILAVNYGLGRDLDKIIIGSVMPLVPGLHITNAVRDLMAGHLVSGLSKGAEAFLTAFAIGCGIAAALALQ</sequence>
<comment type="similarity">
    <text evidence="6">Belongs to the ThrE exporter (TC 2.A.79) family.</text>
</comment>
<dbReference type="InterPro" id="IPR010619">
    <property type="entry name" value="ThrE-like_N"/>
</dbReference>
<evidence type="ECO:0000256" key="4">
    <source>
        <dbReference type="ARBA" id="ARBA00022989"/>
    </source>
</evidence>
<dbReference type="GO" id="GO:0015744">
    <property type="term" value="P:succinate transport"/>
    <property type="evidence" value="ECO:0007669"/>
    <property type="project" value="TreeGrafter"/>
</dbReference>
<evidence type="ECO:0000256" key="6">
    <source>
        <dbReference type="ARBA" id="ARBA00034125"/>
    </source>
</evidence>
<accession>A0A1A5YMG2</accession>
<keyword evidence="4 7" id="KW-1133">Transmembrane helix</keyword>
<feature type="transmembrane region" description="Helical" evidence="7">
    <location>
        <begin position="242"/>
        <end position="261"/>
    </location>
</feature>